<proteinExistence type="predicted"/>
<feature type="coiled-coil region" evidence="1">
    <location>
        <begin position="179"/>
        <end position="206"/>
    </location>
</feature>
<feature type="region of interest" description="Disordered" evidence="2">
    <location>
        <begin position="247"/>
        <end position="317"/>
    </location>
</feature>
<organism evidence="3 4">
    <name type="scientific">Panagrolaimus davidi</name>
    <dbReference type="NCBI Taxonomy" id="227884"/>
    <lineage>
        <taxon>Eukaryota</taxon>
        <taxon>Metazoa</taxon>
        <taxon>Ecdysozoa</taxon>
        <taxon>Nematoda</taxon>
        <taxon>Chromadorea</taxon>
        <taxon>Rhabditida</taxon>
        <taxon>Tylenchina</taxon>
        <taxon>Panagrolaimomorpha</taxon>
        <taxon>Panagrolaimoidea</taxon>
        <taxon>Panagrolaimidae</taxon>
        <taxon>Panagrolaimus</taxon>
    </lineage>
</organism>
<reference evidence="4" key="1">
    <citation type="submission" date="2022-11" db="UniProtKB">
        <authorList>
            <consortium name="WormBaseParasite"/>
        </authorList>
    </citation>
    <scope>IDENTIFICATION</scope>
</reference>
<feature type="compositionally biased region" description="Basic and acidic residues" evidence="2">
    <location>
        <begin position="97"/>
        <end position="112"/>
    </location>
</feature>
<evidence type="ECO:0000313" key="3">
    <source>
        <dbReference type="Proteomes" id="UP000887578"/>
    </source>
</evidence>
<name>A0A914Q0P5_9BILA</name>
<dbReference type="WBParaSite" id="PDA_v2.g20700.t1">
    <property type="protein sequence ID" value="PDA_v2.g20700.t1"/>
    <property type="gene ID" value="PDA_v2.g20700"/>
</dbReference>
<sequence>MVLSRTLQSLAFISKCRRKILWSKLYERPGMPEFCERKNPLDRSSPDENEHGRRVRYDKRSPNDDEKNYRKQRYNELDNRERHHQDKNVHRPQHRGHGYDYEHHEHGDNYEHHGRRRYYGHRRYYGNRRYTEEVSPSKDKDHGPVRIKGRGAKNARFQPYSNIPTPLYWKEETNRKIPMKEAETIIERAREKAKNEFNQMDDQEEKKKLYPIYLPGHDEERKKIQKKAKEDAETEKEIEQYFGYLNTGSSSSTPKIHSQEQSINSRQNSFSSGFFQSGSNRGGINSNNNIFFGSSAPPRTSSSSFSSIMSSTPRPNNNDIVNGIENIRIQSSFIPPSSQQHQQPIHRPQFAYPQPQQFFF</sequence>
<feature type="region of interest" description="Disordered" evidence="2">
    <location>
        <begin position="33"/>
        <end position="115"/>
    </location>
</feature>
<dbReference type="AlphaFoldDB" id="A0A914Q0P5"/>
<evidence type="ECO:0000256" key="1">
    <source>
        <dbReference type="SAM" id="Coils"/>
    </source>
</evidence>
<feature type="compositionally biased region" description="Basic and acidic residues" evidence="2">
    <location>
        <begin position="58"/>
        <end position="89"/>
    </location>
</feature>
<protein>
    <submittedName>
        <fullName evidence="4">Uncharacterized protein</fullName>
    </submittedName>
</protein>
<feature type="compositionally biased region" description="Polar residues" evidence="2">
    <location>
        <begin position="247"/>
        <end position="263"/>
    </location>
</feature>
<keyword evidence="1" id="KW-0175">Coiled coil</keyword>
<evidence type="ECO:0000313" key="4">
    <source>
        <dbReference type="WBParaSite" id="PDA_v2.g20700.t1"/>
    </source>
</evidence>
<feature type="compositionally biased region" description="Low complexity" evidence="2">
    <location>
        <begin position="264"/>
        <end position="315"/>
    </location>
</feature>
<feature type="compositionally biased region" description="Basic and acidic residues" evidence="2">
    <location>
        <begin position="34"/>
        <end position="52"/>
    </location>
</feature>
<dbReference type="Proteomes" id="UP000887578">
    <property type="component" value="Unplaced"/>
</dbReference>
<evidence type="ECO:0000256" key="2">
    <source>
        <dbReference type="SAM" id="MobiDB-lite"/>
    </source>
</evidence>
<accession>A0A914Q0P5</accession>
<keyword evidence="3" id="KW-1185">Reference proteome</keyword>